<dbReference type="EMBL" id="JALLPJ020000762">
    <property type="protein sequence ID" value="KAL3783499.1"/>
    <property type="molecule type" value="Genomic_DNA"/>
</dbReference>
<dbReference type="InterPro" id="IPR036065">
    <property type="entry name" value="BolA-like_sf"/>
</dbReference>
<gene>
    <name evidence="3" type="ORF">ACHAWO_009717</name>
</gene>
<reference evidence="3 4" key="1">
    <citation type="submission" date="2024-10" db="EMBL/GenBank/DDBJ databases">
        <title>Updated reference genomes for cyclostephanoid diatoms.</title>
        <authorList>
            <person name="Roberts W.R."/>
            <person name="Alverson A.J."/>
        </authorList>
    </citation>
    <scope>NUCLEOTIDE SEQUENCE [LARGE SCALE GENOMIC DNA]</scope>
    <source>
        <strain evidence="3 4">AJA010-31</strain>
    </source>
</reference>
<dbReference type="PANTHER" id="PTHR46230:SF4">
    <property type="entry name" value="PROTEIN BOLA4, CHLOROPLASTIC_MITOCHONDRIAL"/>
    <property type="match status" value="1"/>
</dbReference>
<sequence length="129" mass="14081">MKAIEAILSLAMFSSFARSFSIQSSRLLARQNTGSVAARWMSTPAGSETSIVETCRSKIAAALETDDVKVTGAYDDPNGSHISIEVTSDKFEGKRPVQRQQLVYKALWEELQGPVHAVDSMICMTPAEK</sequence>
<evidence type="ECO:0008006" key="5">
    <source>
        <dbReference type="Google" id="ProtNLM"/>
    </source>
</evidence>
<feature type="chain" id="PRO_5044833690" description="BolA-like protein" evidence="2">
    <location>
        <begin position="20"/>
        <end position="129"/>
    </location>
</feature>
<evidence type="ECO:0000256" key="1">
    <source>
        <dbReference type="RuleBase" id="RU003860"/>
    </source>
</evidence>
<feature type="signal peptide" evidence="2">
    <location>
        <begin position="1"/>
        <end position="19"/>
    </location>
</feature>
<dbReference type="Proteomes" id="UP001530400">
    <property type="component" value="Unassembled WGS sequence"/>
</dbReference>
<evidence type="ECO:0000313" key="4">
    <source>
        <dbReference type="Proteomes" id="UP001530400"/>
    </source>
</evidence>
<dbReference type="PANTHER" id="PTHR46230">
    <property type="match status" value="1"/>
</dbReference>
<dbReference type="Gene3D" id="3.30.300.90">
    <property type="entry name" value="BolA-like"/>
    <property type="match status" value="1"/>
</dbReference>
<dbReference type="AlphaFoldDB" id="A0ABD3P6U7"/>
<keyword evidence="2" id="KW-0732">Signal</keyword>
<comment type="caution">
    <text evidence="3">The sequence shown here is derived from an EMBL/GenBank/DDBJ whole genome shotgun (WGS) entry which is preliminary data.</text>
</comment>
<dbReference type="InterPro" id="IPR002634">
    <property type="entry name" value="BolA"/>
</dbReference>
<proteinExistence type="inferred from homology"/>
<protein>
    <recommendedName>
        <fullName evidence="5">BolA-like protein</fullName>
    </recommendedName>
</protein>
<keyword evidence="4" id="KW-1185">Reference proteome</keyword>
<dbReference type="SUPFAM" id="SSF82657">
    <property type="entry name" value="BolA-like"/>
    <property type="match status" value="1"/>
</dbReference>
<evidence type="ECO:0000313" key="3">
    <source>
        <dbReference type="EMBL" id="KAL3783499.1"/>
    </source>
</evidence>
<organism evidence="3 4">
    <name type="scientific">Cyclotella atomus</name>
    <dbReference type="NCBI Taxonomy" id="382360"/>
    <lineage>
        <taxon>Eukaryota</taxon>
        <taxon>Sar</taxon>
        <taxon>Stramenopiles</taxon>
        <taxon>Ochrophyta</taxon>
        <taxon>Bacillariophyta</taxon>
        <taxon>Coscinodiscophyceae</taxon>
        <taxon>Thalassiosirophycidae</taxon>
        <taxon>Stephanodiscales</taxon>
        <taxon>Stephanodiscaceae</taxon>
        <taxon>Cyclotella</taxon>
    </lineage>
</organism>
<dbReference type="Pfam" id="PF01722">
    <property type="entry name" value="BolA"/>
    <property type="match status" value="1"/>
</dbReference>
<comment type="similarity">
    <text evidence="1">Belongs to the BolA/IbaG family.</text>
</comment>
<evidence type="ECO:0000256" key="2">
    <source>
        <dbReference type="SAM" id="SignalP"/>
    </source>
</evidence>
<accession>A0ABD3P6U7</accession>
<name>A0ABD3P6U7_9STRA</name>